<dbReference type="PANTHER" id="PTHR38111">
    <property type="entry name" value="ZN(2)-C6 FUNGAL-TYPE DOMAIN-CONTAINING PROTEIN-RELATED"/>
    <property type="match status" value="1"/>
</dbReference>
<evidence type="ECO:0000256" key="1">
    <source>
        <dbReference type="ARBA" id="ARBA00023242"/>
    </source>
</evidence>
<keyword evidence="1" id="KW-0539">Nucleus</keyword>
<sequence length="444" mass="48410">MPGVPSGRGCDACRQVKKKCDQSSPSCSRCTRLGISCVGSGLRRYKFIPAPERESQEPGPVEESAQSCANKSALALSPISPLPSNQHTQDLSNLISALQVTDVRFDLRIFGPFVPDIPRRLGRSQALDASVHALVVAFPSVHTRQFTPEMYKSYGEAIRHLRTALADSSAVSLPETLCAVYLVMICQGWIGRGGDFFPSHGEAMAHMINAAAARRDWMGEFEAEIVNTLLIIVLIESFANHKINLDPRLWESSPDSPPIPRPPQPRVTNIECLKPSSLAAVSGFIRNIQGNLSEILSMHQTLQGDLVKMKNLLAGMASKSSRQLSLGERRTQVRWQTGYGFLLLLGMLANWALTAYGLGDAIALGAERDMLVDEVAELAKQAEQYRPLGSSAMPGFIVAAKMMTQDPSKLELLEKLLASYRSDFPVSLAELKRDGSYGGRSACP</sequence>
<dbReference type="Pfam" id="PF00172">
    <property type="entry name" value="Zn_clus"/>
    <property type="match status" value="1"/>
</dbReference>
<comment type="caution">
    <text evidence="3">The sequence shown here is derived from an EMBL/GenBank/DDBJ whole genome shotgun (WGS) entry which is preliminary data.</text>
</comment>
<evidence type="ECO:0000313" key="3">
    <source>
        <dbReference type="EMBL" id="KAK0609448.1"/>
    </source>
</evidence>
<gene>
    <name evidence="3" type="ORF">B0T14DRAFT_608213</name>
</gene>
<organism evidence="3 4">
    <name type="scientific">Immersiella caudata</name>
    <dbReference type="NCBI Taxonomy" id="314043"/>
    <lineage>
        <taxon>Eukaryota</taxon>
        <taxon>Fungi</taxon>
        <taxon>Dikarya</taxon>
        <taxon>Ascomycota</taxon>
        <taxon>Pezizomycotina</taxon>
        <taxon>Sordariomycetes</taxon>
        <taxon>Sordariomycetidae</taxon>
        <taxon>Sordariales</taxon>
        <taxon>Lasiosphaeriaceae</taxon>
        <taxon>Immersiella</taxon>
    </lineage>
</organism>
<dbReference type="CDD" id="cd00067">
    <property type="entry name" value="GAL4"/>
    <property type="match status" value="1"/>
</dbReference>
<evidence type="ECO:0000313" key="4">
    <source>
        <dbReference type="Proteomes" id="UP001175000"/>
    </source>
</evidence>
<reference evidence="3" key="1">
    <citation type="submission" date="2023-06" db="EMBL/GenBank/DDBJ databases">
        <title>Genome-scale phylogeny and comparative genomics of the fungal order Sordariales.</title>
        <authorList>
            <consortium name="Lawrence Berkeley National Laboratory"/>
            <person name="Hensen N."/>
            <person name="Bonometti L."/>
            <person name="Westerberg I."/>
            <person name="Brannstrom I.O."/>
            <person name="Guillou S."/>
            <person name="Cros-Aarteil S."/>
            <person name="Calhoun S."/>
            <person name="Haridas S."/>
            <person name="Kuo A."/>
            <person name="Mondo S."/>
            <person name="Pangilinan J."/>
            <person name="Riley R."/>
            <person name="Labutti K."/>
            <person name="Andreopoulos B."/>
            <person name="Lipzen A."/>
            <person name="Chen C."/>
            <person name="Yanf M."/>
            <person name="Daum C."/>
            <person name="Ng V."/>
            <person name="Clum A."/>
            <person name="Steindorff A."/>
            <person name="Ohm R."/>
            <person name="Martin F."/>
            <person name="Silar P."/>
            <person name="Natvig D."/>
            <person name="Lalanne C."/>
            <person name="Gautier V."/>
            <person name="Ament-Velasquez S.L."/>
            <person name="Kruys A."/>
            <person name="Hutchinson M.I."/>
            <person name="Powell A.J."/>
            <person name="Barry K."/>
            <person name="Miller A.N."/>
            <person name="Grigoriev I.V."/>
            <person name="Debuchy R."/>
            <person name="Gladieux P."/>
            <person name="Thoren M.H."/>
            <person name="Johannesson H."/>
        </authorList>
    </citation>
    <scope>NUCLEOTIDE SEQUENCE</scope>
    <source>
        <strain evidence="3">CBS 606.72</strain>
    </source>
</reference>
<protein>
    <recommendedName>
        <fullName evidence="2">Zn(2)-C6 fungal-type domain-containing protein</fullName>
    </recommendedName>
</protein>
<evidence type="ECO:0000259" key="2">
    <source>
        <dbReference type="PROSITE" id="PS50048"/>
    </source>
</evidence>
<dbReference type="GO" id="GO:0008270">
    <property type="term" value="F:zinc ion binding"/>
    <property type="evidence" value="ECO:0007669"/>
    <property type="project" value="InterPro"/>
</dbReference>
<dbReference type="GO" id="GO:0000981">
    <property type="term" value="F:DNA-binding transcription factor activity, RNA polymerase II-specific"/>
    <property type="evidence" value="ECO:0007669"/>
    <property type="project" value="InterPro"/>
</dbReference>
<dbReference type="AlphaFoldDB" id="A0AA39WA42"/>
<dbReference type="Proteomes" id="UP001175000">
    <property type="component" value="Unassembled WGS sequence"/>
</dbReference>
<dbReference type="SUPFAM" id="SSF57701">
    <property type="entry name" value="Zn2/Cys6 DNA-binding domain"/>
    <property type="match status" value="1"/>
</dbReference>
<proteinExistence type="predicted"/>
<feature type="domain" description="Zn(2)-C6 fungal-type" evidence="2">
    <location>
        <begin position="9"/>
        <end position="38"/>
    </location>
</feature>
<name>A0AA39WA42_9PEZI</name>
<dbReference type="PROSITE" id="PS00463">
    <property type="entry name" value="ZN2_CY6_FUNGAL_1"/>
    <property type="match status" value="1"/>
</dbReference>
<dbReference type="SMART" id="SM00066">
    <property type="entry name" value="GAL4"/>
    <property type="match status" value="1"/>
</dbReference>
<dbReference type="InterPro" id="IPR001138">
    <property type="entry name" value="Zn2Cys6_DnaBD"/>
</dbReference>
<dbReference type="PROSITE" id="PS50048">
    <property type="entry name" value="ZN2_CY6_FUNGAL_2"/>
    <property type="match status" value="1"/>
</dbReference>
<keyword evidence="4" id="KW-1185">Reference proteome</keyword>
<dbReference type="InterPro" id="IPR053178">
    <property type="entry name" value="Osmoadaptation_assoc"/>
</dbReference>
<dbReference type="PANTHER" id="PTHR38111:SF11">
    <property type="entry name" value="TRANSCRIPTION FACTOR DOMAIN-CONTAINING PROTEIN-RELATED"/>
    <property type="match status" value="1"/>
</dbReference>
<dbReference type="EMBL" id="JAULSU010000008">
    <property type="protein sequence ID" value="KAK0609448.1"/>
    <property type="molecule type" value="Genomic_DNA"/>
</dbReference>
<dbReference type="InterPro" id="IPR036864">
    <property type="entry name" value="Zn2-C6_fun-type_DNA-bd_sf"/>
</dbReference>
<dbReference type="Gene3D" id="4.10.240.10">
    <property type="entry name" value="Zn(2)-C6 fungal-type DNA-binding domain"/>
    <property type="match status" value="1"/>
</dbReference>
<accession>A0AA39WA42</accession>